<dbReference type="EMBL" id="CDMZ01003546">
    <property type="protein sequence ID" value="CEM46763.1"/>
    <property type="molecule type" value="Genomic_DNA"/>
</dbReference>
<reference evidence="3" key="1">
    <citation type="submission" date="2014-11" db="EMBL/GenBank/DDBJ databases">
        <authorList>
            <person name="Otto D Thomas"/>
            <person name="Naeem Raeece"/>
        </authorList>
    </citation>
    <scope>NUCLEOTIDE SEQUENCE</scope>
</reference>
<organism evidence="3">
    <name type="scientific">Chromera velia CCMP2878</name>
    <dbReference type="NCBI Taxonomy" id="1169474"/>
    <lineage>
        <taxon>Eukaryota</taxon>
        <taxon>Sar</taxon>
        <taxon>Alveolata</taxon>
        <taxon>Colpodellida</taxon>
        <taxon>Chromeraceae</taxon>
        <taxon>Chromera</taxon>
    </lineage>
</organism>
<proteinExistence type="predicted"/>
<evidence type="ECO:0000313" key="3">
    <source>
        <dbReference type="EMBL" id="CEM46763.1"/>
    </source>
</evidence>
<dbReference type="AlphaFoldDB" id="A0A0G4HR95"/>
<dbReference type="VEuPathDB" id="CryptoDB:Cvel_8034"/>
<keyword evidence="1" id="KW-0175">Coiled coil</keyword>
<feature type="coiled-coil region" evidence="1">
    <location>
        <begin position="225"/>
        <end position="259"/>
    </location>
</feature>
<evidence type="ECO:0000256" key="1">
    <source>
        <dbReference type="SAM" id="Coils"/>
    </source>
</evidence>
<sequence length="627" mass="68930">MSSIFPLMKAAVNFFIPPERRRRGRPEISLDFLPLTNLQTLEDMGGKEGAAIMKRLEIQFFRQTAQDGVTKGATIVELVAQEGDADFESVVNAFSKAVEQEFRYALTCSGAFALVADTQENPLEDPGRPARAARSSIGRASVDSAGATAVHALNENAWPQLFKRAQEGLLAVAAELRNFNQGVAEALQSAEVNQGQLVDALNRQEMNSQGKEGGSSANGRTAFQIELLKEAIAQHLETKEKLEWEIDMLEKNGDETERAQVSYLRDAFVSSVLVRSSFTYSSCPAPLHWQVQEEHEASLVASPRPGSKSSRGKKESPRKEQKLPLGADGGDAKIFLEDPGDESGDDDEEEEDMMSEDGDEDLSLSSPPVAEAIREDGQQQKEKEKEKEGAGGRRRKGTRRSIHGPPEILVLAPSLQQLLQGLSGATTPEERDAILRGPEVLAPAQREAELSTRRLMDRSVFLYCTLFEILTATLSRPDSNPIQARMETVALQAQLRHLDALADALAQRDPKRADRAARFLFSDVTALSGKSPPSGASVKKVATRAEDRENMIAVNLNLSYSFSQPETLADDAARLFSGRRKTHTEGGGPRADLFVFNTERPERDSPKNLSSWKPEESLMDLRILFDK</sequence>
<name>A0A0G4HR95_9ALVE</name>
<feature type="compositionally biased region" description="Basic and acidic residues" evidence="2">
    <location>
        <begin position="312"/>
        <end position="322"/>
    </location>
</feature>
<feature type="compositionally biased region" description="Basic and acidic residues" evidence="2">
    <location>
        <begin position="372"/>
        <end position="391"/>
    </location>
</feature>
<feature type="compositionally biased region" description="Basic residues" evidence="2">
    <location>
        <begin position="392"/>
        <end position="402"/>
    </location>
</feature>
<feature type="region of interest" description="Disordered" evidence="2">
    <location>
        <begin position="296"/>
        <end position="406"/>
    </location>
</feature>
<feature type="compositionally biased region" description="Acidic residues" evidence="2">
    <location>
        <begin position="338"/>
        <end position="362"/>
    </location>
</feature>
<protein>
    <submittedName>
        <fullName evidence="3">Uncharacterized protein</fullName>
    </submittedName>
</protein>
<gene>
    <name evidence="3" type="ORF">Cvel_8034</name>
</gene>
<accession>A0A0G4HR95</accession>
<evidence type="ECO:0000256" key="2">
    <source>
        <dbReference type="SAM" id="MobiDB-lite"/>
    </source>
</evidence>